<dbReference type="Proteomes" id="UP001231189">
    <property type="component" value="Unassembled WGS sequence"/>
</dbReference>
<evidence type="ECO:0000313" key="5">
    <source>
        <dbReference type="EMBL" id="KAK1665670.1"/>
    </source>
</evidence>
<dbReference type="InterPro" id="IPR044533">
    <property type="entry name" value="FLZ1/2/3"/>
</dbReference>
<dbReference type="Pfam" id="PF04570">
    <property type="entry name" value="zf-FLZ"/>
    <property type="match status" value="1"/>
</dbReference>
<evidence type="ECO:0000313" key="6">
    <source>
        <dbReference type="Proteomes" id="UP001231189"/>
    </source>
</evidence>
<keyword evidence="2" id="KW-0479">Metal-binding</keyword>
<dbReference type="PANTHER" id="PTHR46057">
    <property type="entry name" value="FCS-LIKE ZINC FINGER 1-RELATED"/>
    <property type="match status" value="1"/>
</dbReference>
<evidence type="ECO:0000256" key="3">
    <source>
        <dbReference type="PROSITE-ProRule" id="PRU01131"/>
    </source>
</evidence>
<dbReference type="GO" id="GO:0046872">
    <property type="term" value="F:metal ion binding"/>
    <property type="evidence" value="ECO:0007669"/>
    <property type="project" value="UniProtKB-KW"/>
</dbReference>
<gene>
    <name evidence="5" type="ORF">QYE76_053829</name>
</gene>
<evidence type="ECO:0000256" key="2">
    <source>
        <dbReference type="ARBA" id="ARBA00022723"/>
    </source>
</evidence>
<dbReference type="PANTHER" id="PTHR46057:SF11">
    <property type="entry name" value="OS06G0714800 PROTEIN"/>
    <property type="match status" value="1"/>
</dbReference>
<evidence type="ECO:0000259" key="4">
    <source>
        <dbReference type="PROSITE" id="PS51795"/>
    </source>
</evidence>
<dbReference type="AlphaFoldDB" id="A0AAD8SXX9"/>
<dbReference type="InterPro" id="IPR007650">
    <property type="entry name" value="Zf-FLZ_dom"/>
</dbReference>
<proteinExistence type="inferred from homology"/>
<comment type="similarity">
    <text evidence="1">Belongs to the FLZ family.</text>
</comment>
<comment type="caution">
    <text evidence="5">The sequence shown here is derived from an EMBL/GenBank/DDBJ whole genome shotgun (WGS) entry which is preliminary data.</text>
</comment>
<reference evidence="5" key="1">
    <citation type="submission" date="2023-07" db="EMBL/GenBank/DDBJ databases">
        <title>A chromosome-level genome assembly of Lolium multiflorum.</title>
        <authorList>
            <person name="Chen Y."/>
            <person name="Copetti D."/>
            <person name="Kolliker R."/>
            <person name="Studer B."/>
        </authorList>
    </citation>
    <scope>NUCLEOTIDE SEQUENCE</scope>
    <source>
        <strain evidence="5">02402/16</strain>
        <tissue evidence="5">Leaf</tissue>
    </source>
</reference>
<feature type="domain" description="FLZ-type" evidence="4">
    <location>
        <begin position="49"/>
        <end position="93"/>
    </location>
</feature>
<protein>
    <recommendedName>
        <fullName evidence="4">FLZ-type domain-containing protein</fullName>
    </recommendedName>
</protein>
<sequence>MGEVTHTDVAAVSSSFSPPVKEEDEERYVQVGSRFFRMKNTGGAMTRPHFLDACFLCKKSISRDRDIFMYRGDAAFCSEECRQEQMCMDEALKAVARRHRVLQHLKPAAAEPVSSCAAPREGAASAMMRRRPTIANLGAARTPVAAS</sequence>
<dbReference type="PROSITE" id="PS51795">
    <property type="entry name" value="ZF_FLZ"/>
    <property type="match status" value="1"/>
</dbReference>
<feature type="zinc finger region" description="FLZ-type" evidence="3">
    <location>
        <begin position="49"/>
        <end position="93"/>
    </location>
</feature>
<accession>A0AAD8SXX9</accession>
<keyword evidence="6" id="KW-1185">Reference proteome</keyword>
<dbReference type="EMBL" id="JAUUTY010000003">
    <property type="protein sequence ID" value="KAK1665670.1"/>
    <property type="molecule type" value="Genomic_DNA"/>
</dbReference>
<evidence type="ECO:0000256" key="1">
    <source>
        <dbReference type="ARBA" id="ARBA00009374"/>
    </source>
</evidence>
<name>A0AAD8SXX9_LOLMU</name>
<organism evidence="5 6">
    <name type="scientific">Lolium multiflorum</name>
    <name type="common">Italian ryegrass</name>
    <name type="synonym">Lolium perenne subsp. multiflorum</name>
    <dbReference type="NCBI Taxonomy" id="4521"/>
    <lineage>
        <taxon>Eukaryota</taxon>
        <taxon>Viridiplantae</taxon>
        <taxon>Streptophyta</taxon>
        <taxon>Embryophyta</taxon>
        <taxon>Tracheophyta</taxon>
        <taxon>Spermatophyta</taxon>
        <taxon>Magnoliopsida</taxon>
        <taxon>Liliopsida</taxon>
        <taxon>Poales</taxon>
        <taxon>Poaceae</taxon>
        <taxon>BOP clade</taxon>
        <taxon>Pooideae</taxon>
        <taxon>Poodae</taxon>
        <taxon>Poeae</taxon>
        <taxon>Poeae Chloroplast Group 2 (Poeae type)</taxon>
        <taxon>Loliodinae</taxon>
        <taxon>Loliinae</taxon>
        <taxon>Lolium</taxon>
    </lineage>
</organism>